<accession>A0A9X0CJJ8</accession>
<dbReference type="Proteomes" id="UP001163046">
    <property type="component" value="Unassembled WGS sequence"/>
</dbReference>
<feature type="region of interest" description="Disordered" evidence="1">
    <location>
        <begin position="135"/>
        <end position="316"/>
    </location>
</feature>
<dbReference type="EMBL" id="MU827321">
    <property type="protein sequence ID" value="KAJ7357405.1"/>
    <property type="molecule type" value="Genomic_DNA"/>
</dbReference>
<feature type="compositionally biased region" description="Basic and acidic residues" evidence="1">
    <location>
        <begin position="1"/>
        <end position="16"/>
    </location>
</feature>
<reference evidence="2" key="1">
    <citation type="submission" date="2023-01" db="EMBL/GenBank/DDBJ databases">
        <title>Genome assembly of the deep-sea coral Lophelia pertusa.</title>
        <authorList>
            <person name="Herrera S."/>
            <person name="Cordes E."/>
        </authorList>
    </citation>
    <scope>NUCLEOTIDE SEQUENCE</scope>
    <source>
        <strain evidence="2">USNM1676648</strain>
        <tissue evidence="2">Polyp</tissue>
    </source>
</reference>
<proteinExistence type="predicted"/>
<feature type="compositionally biased region" description="Polar residues" evidence="1">
    <location>
        <begin position="73"/>
        <end position="88"/>
    </location>
</feature>
<dbReference type="AlphaFoldDB" id="A0A9X0CJJ8"/>
<feature type="compositionally biased region" description="Polar residues" evidence="1">
    <location>
        <begin position="294"/>
        <end position="316"/>
    </location>
</feature>
<evidence type="ECO:0000256" key="1">
    <source>
        <dbReference type="SAM" id="MobiDB-lite"/>
    </source>
</evidence>
<feature type="compositionally biased region" description="Basic and acidic residues" evidence="1">
    <location>
        <begin position="167"/>
        <end position="179"/>
    </location>
</feature>
<name>A0A9X0CJJ8_9CNID</name>
<organism evidence="2 3">
    <name type="scientific">Desmophyllum pertusum</name>
    <dbReference type="NCBI Taxonomy" id="174260"/>
    <lineage>
        <taxon>Eukaryota</taxon>
        <taxon>Metazoa</taxon>
        <taxon>Cnidaria</taxon>
        <taxon>Anthozoa</taxon>
        <taxon>Hexacorallia</taxon>
        <taxon>Scleractinia</taxon>
        <taxon>Caryophylliina</taxon>
        <taxon>Caryophylliidae</taxon>
        <taxon>Desmophyllum</taxon>
    </lineage>
</organism>
<gene>
    <name evidence="2" type="ORF">OS493_024916</name>
</gene>
<keyword evidence="3" id="KW-1185">Reference proteome</keyword>
<feature type="compositionally biased region" description="Basic and acidic residues" evidence="1">
    <location>
        <begin position="224"/>
        <end position="243"/>
    </location>
</feature>
<feature type="region of interest" description="Disordered" evidence="1">
    <location>
        <begin position="1"/>
        <end position="107"/>
    </location>
</feature>
<sequence>MERGIVNGRDEPHNDKPSMSGFTTRPVMANGQVDTPQGAKYFPPETYPTNQPFVPPEKPLERSKPMSSFPDPSLSSTVIETSVESNNVRQEDDSVISPISSQATPNVVAEKPGKEYQLKHQGLPSENLTEVSVKAPKHGVDPVKPVKHVEPAKPVEPVGIPQGGQQRRLEDTKNAELKDVVPLMPQESNEFKELSDDEESLDLSDLSLPDGNEKEGSSYIPSQIEHKHAGKQEEANAFRRDSEISAGASNRVVIPDATKSITEDISEDIPESVAMEGDEDYDDLPVRDEGEATLPSSAPKVSQQTKMLGVSNNVKG</sequence>
<feature type="compositionally biased region" description="Acidic residues" evidence="1">
    <location>
        <begin position="264"/>
        <end position="283"/>
    </location>
</feature>
<evidence type="ECO:0000313" key="2">
    <source>
        <dbReference type="EMBL" id="KAJ7357405.1"/>
    </source>
</evidence>
<comment type="caution">
    <text evidence="2">The sequence shown here is derived from an EMBL/GenBank/DDBJ whole genome shotgun (WGS) entry which is preliminary data.</text>
</comment>
<evidence type="ECO:0000313" key="3">
    <source>
        <dbReference type="Proteomes" id="UP001163046"/>
    </source>
</evidence>
<protein>
    <submittedName>
        <fullName evidence="2">Uncharacterized protein</fullName>
    </submittedName>
</protein>